<dbReference type="InParanoid" id="T1IGA1"/>
<protein>
    <submittedName>
        <fullName evidence="1">Uncharacterized protein</fullName>
    </submittedName>
</protein>
<dbReference type="HOGENOM" id="CLU_1827710_0_0_1"/>
<accession>T1IGA1</accession>
<dbReference type="GeneID" id="141458749"/>
<dbReference type="AlphaFoldDB" id="T1IGA1"/>
<sequence length="141" mass="15964">MLYNFIWLTLISQGITGYFLIDDFQESRSDVSSENLEDLIDEWLGEGNGRTRCDPTIKCPDQKCYLDPAVIHGYCCGCTSSSEESPFLCPSDMQCPLNTEILCNQFRFILKCCCPEGVNDELNKKPEKEKQDLIDSGSLQL</sequence>
<name>T1IGA1_RHOPR</name>
<dbReference type="RefSeq" id="XP_073993232.1">
    <property type="nucleotide sequence ID" value="XM_074137131.1"/>
</dbReference>
<evidence type="ECO:0000313" key="1">
    <source>
        <dbReference type="EnsemblMetazoa" id="RPRC015320-PA"/>
    </source>
</evidence>
<proteinExistence type="predicted"/>
<dbReference type="Proteomes" id="UP000015103">
    <property type="component" value="Unassembled WGS sequence"/>
</dbReference>
<evidence type="ECO:0000313" key="2">
    <source>
        <dbReference type="Proteomes" id="UP000015103"/>
    </source>
</evidence>
<reference evidence="1" key="1">
    <citation type="submission" date="2015-05" db="UniProtKB">
        <authorList>
            <consortium name="EnsemblMetazoa"/>
        </authorList>
    </citation>
    <scope>IDENTIFICATION</scope>
</reference>
<organism evidence="1 2">
    <name type="scientific">Rhodnius prolixus</name>
    <name type="common">Triatomid bug</name>
    <dbReference type="NCBI Taxonomy" id="13249"/>
    <lineage>
        <taxon>Eukaryota</taxon>
        <taxon>Metazoa</taxon>
        <taxon>Ecdysozoa</taxon>
        <taxon>Arthropoda</taxon>
        <taxon>Hexapoda</taxon>
        <taxon>Insecta</taxon>
        <taxon>Pterygota</taxon>
        <taxon>Neoptera</taxon>
        <taxon>Paraneoptera</taxon>
        <taxon>Hemiptera</taxon>
        <taxon>Heteroptera</taxon>
        <taxon>Panheteroptera</taxon>
        <taxon>Cimicomorpha</taxon>
        <taxon>Reduviidae</taxon>
        <taxon>Triatominae</taxon>
        <taxon>Rhodnius</taxon>
    </lineage>
</organism>
<dbReference type="VEuPathDB" id="VectorBase:RPRC015320"/>
<dbReference type="STRING" id="13249.T1IGA1"/>
<keyword evidence="2" id="KW-1185">Reference proteome</keyword>
<dbReference type="EnsemblMetazoa" id="RPRC015320-RA">
    <property type="protein sequence ID" value="RPRC015320-PA"/>
    <property type="gene ID" value="RPRC015320"/>
</dbReference>
<dbReference type="EMBL" id="ACPB03003143">
    <property type="status" value="NOT_ANNOTATED_CDS"/>
    <property type="molecule type" value="Genomic_DNA"/>
</dbReference>